<keyword evidence="13" id="KW-0418">Kinase</keyword>
<evidence type="ECO:0000256" key="12">
    <source>
        <dbReference type="ARBA" id="ARBA00022741"/>
    </source>
</evidence>
<dbReference type="InterPro" id="IPR055414">
    <property type="entry name" value="LRR_R13L4/SHOC2-like"/>
</dbReference>
<feature type="transmembrane region" description="Helical" evidence="21">
    <location>
        <begin position="884"/>
        <end position="908"/>
    </location>
</feature>
<dbReference type="SUPFAM" id="SSF52058">
    <property type="entry name" value="L domain-like"/>
    <property type="match status" value="1"/>
</dbReference>
<evidence type="ECO:0000256" key="16">
    <source>
        <dbReference type="ARBA" id="ARBA00023136"/>
    </source>
</evidence>
<evidence type="ECO:0000256" key="6">
    <source>
        <dbReference type="ARBA" id="ARBA00022527"/>
    </source>
</evidence>
<evidence type="ECO:0000256" key="18">
    <source>
        <dbReference type="ARBA" id="ARBA00023180"/>
    </source>
</evidence>
<evidence type="ECO:0000256" key="19">
    <source>
        <dbReference type="ARBA" id="ARBA00047899"/>
    </source>
</evidence>
<dbReference type="AlphaFoldDB" id="A0AA38TNX9"/>
<dbReference type="Pfam" id="PF00560">
    <property type="entry name" value="LRR_1"/>
    <property type="match status" value="4"/>
</dbReference>
<keyword evidence="6" id="KW-0723">Serine/threonine-protein kinase</keyword>
<reference evidence="23" key="1">
    <citation type="submission" date="2023-03" db="EMBL/GenBank/DDBJ databases">
        <title>Chromosome-scale reference genome and RAD-based genetic map of yellow starthistle (Centaurea solstitialis) reveal putative structural variation and QTLs associated with invader traits.</title>
        <authorList>
            <person name="Reatini B."/>
            <person name="Cang F.A."/>
            <person name="Jiang Q."/>
            <person name="Mckibben M.T.W."/>
            <person name="Barker M.S."/>
            <person name="Rieseberg L.H."/>
            <person name="Dlugosch K.M."/>
        </authorList>
    </citation>
    <scope>NUCLEOTIDE SEQUENCE</scope>
    <source>
        <strain evidence="23">CAN-66</strain>
        <tissue evidence="23">Leaf</tissue>
    </source>
</reference>
<feature type="domain" description="Disease resistance R13L4/SHOC-2-like LRR" evidence="22">
    <location>
        <begin position="275"/>
        <end position="371"/>
    </location>
</feature>
<dbReference type="InterPro" id="IPR001611">
    <property type="entry name" value="Leu-rich_rpt"/>
</dbReference>
<dbReference type="SMART" id="SM00365">
    <property type="entry name" value="LRR_SD22"/>
    <property type="match status" value="6"/>
</dbReference>
<evidence type="ECO:0000256" key="15">
    <source>
        <dbReference type="ARBA" id="ARBA00022989"/>
    </source>
</evidence>
<evidence type="ECO:0000256" key="10">
    <source>
        <dbReference type="ARBA" id="ARBA00022729"/>
    </source>
</evidence>
<dbReference type="PROSITE" id="PS51450">
    <property type="entry name" value="LRR"/>
    <property type="match status" value="4"/>
</dbReference>
<dbReference type="SUPFAM" id="SSF52047">
    <property type="entry name" value="RNI-like"/>
    <property type="match status" value="2"/>
</dbReference>
<comment type="similarity">
    <text evidence="3">Belongs to the RLP family.</text>
</comment>
<evidence type="ECO:0000256" key="14">
    <source>
        <dbReference type="ARBA" id="ARBA00022840"/>
    </source>
</evidence>
<evidence type="ECO:0000256" key="20">
    <source>
        <dbReference type="ARBA" id="ARBA00048679"/>
    </source>
</evidence>
<dbReference type="Pfam" id="PF13516">
    <property type="entry name" value="LRR_6"/>
    <property type="match status" value="2"/>
</dbReference>
<keyword evidence="11" id="KW-0677">Repeat</keyword>
<evidence type="ECO:0000256" key="21">
    <source>
        <dbReference type="SAM" id="Phobius"/>
    </source>
</evidence>
<evidence type="ECO:0000256" key="17">
    <source>
        <dbReference type="ARBA" id="ARBA00023170"/>
    </source>
</evidence>
<evidence type="ECO:0000259" key="22">
    <source>
        <dbReference type="Pfam" id="PF23598"/>
    </source>
</evidence>
<dbReference type="PANTHER" id="PTHR48053">
    <property type="entry name" value="LEUCINE RICH REPEAT FAMILY PROTEIN, EXPRESSED"/>
    <property type="match status" value="1"/>
</dbReference>
<dbReference type="InterPro" id="IPR032675">
    <property type="entry name" value="LRR_dom_sf"/>
</dbReference>
<dbReference type="EMBL" id="JARYMX010000004">
    <property type="protein sequence ID" value="KAJ9553958.1"/>
    <property type="molecule type" value="Genomic_DNA"/>
</dbReference>
<dbReference type="Gene3D" id="3.80.10.10">
    <property type="entry name" value="Ribonuclease Inhibitor"/>
    <property type="match status" value="5"/>
</dbReference>
<sequence>MMNWNTSIDCCQWDGVICDHFTGDVVALDLSCGMLRGTIHPNSTLFNLPHLRILNLAFNNLTNTQFPREIGKLSNSLTHFNITNCGFIGQVPADVMLLSKLVLFDLAFNDLKLEPHVFYNFLQNSTTLEELLLAGVNISSVLPTYLNISSLKSLKLKSTGLRGKLPDNILSLPYLEELSLGFNDLTIRFPKVNTSINIPMKWLDLSYTNLSGEIPASIGHLKSLLQLVLSGTYLSGGIPNSIGHLKSLNLLVLSHTNLSGEIPYSITHLQSLSILVLSHTNLSGEIPYSIDHLKSLNRLDLSHTNLSGEIPHSIGYLKSLNRLDLSYTNLSGKIPDSIGHLKSLNLLSLSHTSLSGEIPISIGHLKSLNYVDLSYNNLSGDLPESIGDLKSLNTLLLNSCGLMGPFPKFLFKLRNLTMLDLSSNMLNGTLPSSLSTLRFLEAIYLQRNIFSGSLPLELFSIHSLKRLSLGHNQFVGEISMLDHGSTLQTFQQLVNLTRLDLSFNNFSGVWELDTLLSSLRNLEELVLSYSGLSVVTNNDSHYVNPKFSVLHMASCKLQVFPKFLQAMKNLEQLDLSNNQISGRIPDWAVVIGGNKLVRLDLSHNLITGLPQFQWNGLEYFSIQSNFIQGTFPPSVCNMSNLQYLEMSNNSFGGLIPECLVLVLKSNKFHGSIESFSMIQHPFPSLKVLVLSQNEFVGHLPRKYFQKFNAMKNVVKKGTKPEYLSLGGGKFYSIVAVVKGVELSFPQIFVDYTIFDLSSNIFEGEIPDVIGSLNSLKVLNLSHNHLNGRIPNALGNLSEVESLDLSWNRLKGQIPQSLAEITALAVLNLSQNHLVGRIPSGTQFKTFEATSFGGNPGLCGFPLPKPCEHVSAPQLEADGDEQSGFTWKVVILGYGCGTILGLALGYIMLSTGKPKWFNAIANDLEHLIGTRRKKRRYVYIGK</sequence>
<dbReference type="GO" id="GO:0009791">
    <property type="term" value="P:post-embryonic development"/>
    <property type="evidence" value="ECO:0007669"/>
    <property type="project" value="UniProtKB-ARBA"/>
</dbReference>
<evidence type="ECO:0000256" key="13">
    <source>
        <dbReference type="ARBA" id="ARBA00022777"/>
    </source>
</evidence>
<keyword evidence="14" id="KW-0067">ATP-binding</keyword>
<keyword evidence="12" id="KW-0547">Nucleotide-binding</keyword>
<dbReference type="FunFam" id="3.80.10.10:FF:000453">
    <property type="entry name" value="Leucine-rich receptor-like protein kinase family protein"/>
    <property type="match status" value="1"/>
</dbReference>
<evidence type="ECO:0000313" key="24">
    <source>
        <dbReference type="Proteomes" id="UP001172457"/>
    </source>
</evidence>
<dbReference type="InterPro" id="IPR003591">
    <property type="entry name" value="Leu-rich_rpt_typical-subtyp"/>
</dbReference>
<evidence type="ECO:0000256" key="7">
    <source>
        <dbReference type="ARBA" id="ARBA00022614"/>
    </source>
</evidence>
<evidence type="ECO:0000256" key="4">
    <source>
        <dbReference type="ARBA" id="ARBA00012513"/>
    </source>
</evidence>
<organism evidence="23 24">
    <name type="scientific">Centaurea solstitialis</name>
    <name type="common">yellow star-thistle</name>
    <dbReference type="NCBI Taxonomy" id="347529"/>
    <lineage>
        <taxon>Eukaryota</taxon>
        <taxon>Viridiplantae</taxon>
        <taxon>Streptophyta</taxon>
        <taxon>Embryophyta</taxon>
        <taxon>Tracheophyta</taxon>
        <taxon>Spermatophyta</taxon>
        <taxon>Magnoliopsida</taxon>
        <taxon>eudicotyledons</taxon>
        <taxon>Gunneridae</taxon>
        <taxon>Pentapetalae</taxon>
        <taxon>asterids</taxon>
        <taxon>campanulids</taxon>
        <taxon>Asterales</taxon>
        <taxon>Asteraceae</taxon>
        <taxon>Carduoideae</taxon>
        <taxon>Cardueae</taxon>
        <taxon>Centaureinae</taxon>
        <taxon>Centaurea</taxon>
    </lineage>
</organism>
<dbReference type="Pfam" id="PF23598">
    <property type="entry name" value="LRR_14"/>
    <property type="match status" value="1"/>
</dbReference>
<dbReference type="InterPro" id="IPR051716">
    <property type="entry name" value="Plant_RL_S/T_kinase"/>
</dbReference>
<keyword evidence="7" id="KW-0433">Leucine-rich repeat</keyword>
<comment type="catalytic activity">
    <reaction evidence="20">
        <text>L-seryl-[protein] + ATP = O-phospho-L-seryl-[protein] + ADP + H(+)</text>
        <dbReference type="Rhea" id="RHEA:17989"/>
        <dbReference type="Rhea" id="RHEA-COMP:9863"/>
        <dbReference type="Rhea" id="RHEA-COMP:11604"/>
        <dbReference type="ChEBI" id="CHEBI:15378"/>
        <dbReference type="ChEBI" id="CHEBI:29999"/>
        <dbReference type="ChEBI" id="CHEBI:30616"/>
        <dbReference type="ChEBI" id="CHEBI:83421"/>
        <dbReference type="ChEBI" id="CHEBI:456216"/>
        <dbReference type="EC" id="2.7.11.1"/>
    </reaction>
</comment>
<proteinExistence type="inferred from homology"/>
<dbReference type="GO" id="GO:0051707">
    <property type="term" value="P:response to other organism"/>
    <property type="evidence" value="ECO:0007669"/>
    <property type="project" value="UniProtKB-ARBA"/>
</dbReference>
<evidence type="ECO:0000256" key="8">
    <source>
        <dbReference type="ARBA" id="ARBA00022679"/>
    </source>
</evidence>
<dbReference type="FunFam" id="3.80.10.10:FF:000213">
    <property type="entry name" value="Tyrosine-sulfated glycopeptide receptor 1"/>
    <property type="match status" value="1"/>
</dbReference>
<dbReference type="Pfam" id="PF13855">
    <property type="entry name" value="LRR_8"/>
    <property type="match status" value="1"/>
</dbReference>
<evidence type="ECO:0000256" key="2">
    <source>
        <dbReference type="ARBA" id="ARBA00004479"/>
    </source>
</evidence>
<dbReference type="FunFam" id="3.80.10.10:FF:000383">
    <property type="entry name" value="Leucine-rich repeat receptor protein kinase EMS1"/>
    <property type="match status" value="1"/>
</dbReference>
<dbReference type="SMART" id="SM00369">
    <property type="entry name" value="LRR_TYP"/>
    <property type="match status" value="13"/>
</dbReference>
<keyword evidence="18" id="KW-0325">Glycoprotein</keyword>
<keyword evidence="9 21" id="KW-0812">Transmembrane</keyword>
<gene>
    <name evidence="23" type="ORF">OSB04_018003</name>
</gene>
<dbReference type="GO" id="GO:0005524">
    <property type="term" value="F:ATP binding"/>
    <property type="evidence" value="ECO:0007669"/>
    <property type="project" value="UniProtKB-KW"/>
</dbReference>
<dbReference type="GO" id="GO:0005886">
    <property type="term" value="C:plasma membrane"/>
    <property type="evidence" value="ECO:0007669"/>
    <property type="project" value="UniProtKB-SubCell"/>
</dbReference>
<keyword evidence="8" id="KW-0808">Transferase</keyword>
<evidence type="ECO:0000256" key="11">
    <source>
        <dbReference type="ARBA" id="ARBA00022737"/>
    </source>
</evidence>
<evidence type="ECO:0000256" key="1">
    <source>
        <dbReference type="ARBA" id="ARBA00004236"/>
    </source>
</evidence>
<dbReference type="PRINTS" id="PR00019">
    <property type="entry name" value="LEURICHRPT"/>
</dbReference>
<keyword evidence="5" id="KW-1003">Cell membrane</keyword>
<keyword evidence="15 21" id="KW-1133">Transmembrane helix</keyword>
<evidence type="ECO:0000256" key="3">
    <source>
        <dbReference type="ARBA" id="ARBA00009592"/>
    </source>
</evidence>
<evidence type="ECO:0000256" key="9">
    <source>
        <dbReference type="ARBA" id="ARBA00022692"/>
    </source>
</evidence>
<keyword evidence="10" id="KW-0732">Signal</keyword>
<dbReference type="EC" id="2.7.11.1" evidence="4"/>
<keyword evidence="17" id="KW-0675">Receptor</keyword>
<protein>
    <recommendedName>
        <fullName evidence="4">non-specific serine/threonine protein kinase</fullName>
        <ecNumber evidence="4">2.7.11.1</ecNumber>
    </recommendedName>
</protein>
<name>A0AA38TNX9_9ASTR</name>
<dbReference type="GO" id="GO:0006952">
    <property type="term" value="P:defense response"/>
    <property type="evidence" value="ECO:0007669"/>
    <property type="project" value="UniProtKB-ARBA"/>
</dbReference>
<keyword evidence="16 21" id="KW-0472">Membrane</keyword>
<accession>A0AA38TNX9</accession>
<keyword evidence="24" id="KW-1185">Reference proteome</keyword>
<comment type="subcellular location">
    <subcellularLocation>
        <location evidence="1">Cell membrane</location>
    </subcellularLocation>
    <subcellularLocation>
        <location evidence="2">Membrane</location>
        <topology evidence="2">Single-pass type I membrane protein</topology>
    </subcellularLocation>
</comment>
<dbReference type="PANTHER" id="PTHR48053:SF126">
    <property type="entry name" value="MDIS1-INTERACTING RECEPTOR LIKE KINASE 2-LIKE ISOFORM X1"/>
    <property type="match status" value="1"/>
</dbReference>
<comment type="caution">
    <text evidence="23">The sequence shown here is derived from an EMBL/GenBank/DDBJ whole genome shotgun (WGS) entry which is preliminary data.</text>
</comment>
<dbReference type="Proteomes" id="UP001172457">
    <property type="component" value="Chromosome 4"/>
</dbReference>
<comment type="catalytic activity">
    <reaction evidence="19">
        <text>L-threonyl-[protein] + ATP = O-phospho-L-threonyl-[protein] + ADP + H(+)</text>
        <dbReference type="Rhea" id="RHEA:46608"/>
        <dbReference type="Rhea" id="RHEA-COMP:11060"/>
        <dbReference type="Rhea" id="RHEA-COMP:11605"/>
        <dbReference type="ChEBI" id="CHEBI:15378"/>
        <dbReference type="ChEBI" id="CHEBI:30013"/>
        <dbReference type="ChEBI" id="CHEBI:30616"/>
        <dbReference type="ChEBI" id="CHEBI:61977"/>
        <dbReference type="ChEBI" id="CHEBI:456216"/>
        <dbReference type="EC" id="2.7.11.1"/>
    </reaction>
</comment>
<dbReference type="GO" id="GO:0004674">
    <property type="term" value="F:protein serine/threonine kinase activity"/>
    <property type="evidence" value="ECO:0007669"/>
    <property type="project" value="UniProtKB-KW"/>
</dbReference>
<evidence type="ECO:0000313" key="23">
    <source>
        <dbReference type="EMBL" id="KAJ9553958.1"/>
    </source>
</evidence>
<dbReference type="FunFam" id="3.80.10.10:FF:000041">
    <property type="entry name" value="LRR receptor-like serine/threonine-protein kinase ERECTA"/>
    <property type="match status" value="1"/>
</dbReference>
<evidence type="ECO:0000256" key="5">
    <source>
        <dbReference type="ARBA" id="ARBA00022475"/>
    </source>
</evidence>